<gene>
    <name evidence="3" type="ORF">Prudu_005804</name>
</gene>
<feature type="compositionally biased region" description="Basic residues" evidence="1">
    <location>
        <begin position="42"/>
        <end position="51"/>
    </location>
</feature>
<evidence type="ECO:0000313" key="3">
    <source>
        <dbReference type="EMBL" id="BBG96860.1"/>
    </source>
</evidence>
<dbReference type="SUPFAM" id="SSF57756">
    <property type="entry name" value="Retrovirus zinc finger-like domains"/>
    <property type="match status" value="1"/>
</dbReference>
<sequence length="168" mass="19317">MSVLTLDIVKDRMFNEEARRKEQGVAVESKALVSECRERSSNRKLHKREKSKIRSKDDSRGRSKTRRDLEYYHCGRIGHMKRECMLFKREKDRGNKRSDARDTTATTFGGNEDYLTMKDTLMSLLKGNGSLAKTSCLAQEKKENTLYMTHAKVSNGYTNALAQDSIQL</sequence>
<feature type="compositionally biased region" description="Basic and acidic residues" evidence="1">
    <location>
        <begin position="52"/>
        <end position="65"/>
    </location>
</feature>
<organism evidence="3">
    <name type="scientific">Prunus dulcis</name>
    <name type="common">Almond</name>
    <name type="synonym">Amygdalus dulcis</name>
    <dbReference type="NCBI Taxonomy" id="3755"/>
    <lineage>
        <taxon>Eukaryota</taxon>
        <taxon>Viridiplantae</taxon>
        <taxon>Streptophyta</taxon>
        <taxon>Embryophyta</taxon>
        <taxon>Tracheophyta</taxon>
        <taxon>Spermatophyta</taxon>
        <taxon>Magnoliopsida</taxon>
        <taxon>eudicotyledons</taxon>
        <taxon>Gunneridae</taxon>
        <taxon>Pentapetalae</taxon>
        <taxon>rosids</taxon>
        <taxon>fabids</taxon>
        <taxon>Rosales</taxon>
        <taxon>Rosaceae</taxon>
        <taxon>Amygdaloideae</taxon>
        <taxon>Amygdaleae</taxon>
        <taxon>Prunus</taxon>
    </lineage>
</organism>
<dbReference type="InterPro" id="IPR001878">
    <property type="entry name" value="Znf_CCHC"/>
</dbReference>
<dbReference type="GO" id="GO:0008270">
    <property type="term" value="F:zinc ion binding"/>
    <property type="evidence" value="ECO:0007669"/>
    <property type="project" value="InterPro"/>
</dbReference>
<reference evidence="3" key="1">
    <citation type="journal article" date="2019" name="Science">
        <title>Mutation of a bHLH transcription factor allowed almond domestication.</title>
        <authorList>
            <person name="Sanchez-Perez R."/>
            <person name="Pavan S."/>
            <person name="Mazzeo R."/>
            <person name="Moldovan C."/>
            <person name="Aiese Cigliano R."/>
            <person name="Del Cueto J."/>
            <person name="Ricciardi F."/>
            <person name="Lotti C."/>
            <person name="Ricciardi L."/>
            <person name="Dicenta F."/>
            <person name="Lopez-Marques R.L."/>
            <person name="Lindberg Moller B."/>
        </authorList>
    </citation>
    <scope>NUCLEOTIDE SEQUENCE</scope>
</reference>
<protein>
    <recommendedName>
        <fullName evidence="2">CCHC-type domain-containing protein</fullName>
    </recommendedName>
</protein>
<proteinExistence type="predicted"/>
<dbReference type="Pfam" id="PF00098">
    <property type="entry name" value="zf-CCHC"/>
    <property type="match status" value="1"/>
</dbReference>
<dbReference type="InterPro" id="IPR036875">
    <property type="entry name" value="Znf_CCHC_sf"/>
</dbReference>
<feature type="region of interest" description="Disordered" evidence="1">
    <location>
        <begin position="37"/>
        <end position="65"/>
    </location>
</feature>
<evidence type="ECO:0000256" key="1">
    <source>
        <dbReference type="SAM" id="MobiDB-lite"/>
    </source>
</evidence>
<evidence type="ECO:0000259" key="2">
    <source>
        <dbReference type="Pfam" id="PF00098"/>
    </source>
</evidence>
<name>A0A4Y1QYC2_PRUDU</name>
<dbReference type="GO" id="GO:0003676">
    <property type="term" value="F:nucleic acid binding"/>
    <property type="evidence" value="ECO:0007669"/>
    <property type="project" value="InterPro"/>
</dbReference>
<dbReference type="EMBL" id="AP019298">
    <property type="protein sequence ID" value="BBG96860.1"/>
    <property type="molecule type" value="Genomic_DNA"/>
</dbReference>
<dbReference type="AlphaFoldDB" id="A0A4Y1QYC2"/>
<accession>A0A4Y1QYC2</accession>
<feature type="domain" description="CCHC-type" evidence="2">
    <location>
        <begin position="72"/>
        <end position="84"/>
    </location>
</feature>